<feature type="region of interest" description="Disordered" evidence="1">
    <location>
        <begin position="24"/>
        <end position="63"/>
    </location>
</feature>
<dbReference type="AlphaFoldDB" id="A0AAD9K8T9"/>
<dbReference type="EMBL" id="JAODUP010000037">
    <property type="protein sequence ID" value="KAK2166626.1"/>
    <property type="molecule type" value="Genomic_DNA"/>
</dbReference>
<evidence type="ECO:0000313" key="3">
    <source>
        <dbReference type="Proteomes" id="UP001208570"/>
    </source>
</evidence>
<feature type="non-terminal residue" evidence="2">
    <location>
        <position position="1"/>
    </location>
</feature>
<organism evidence="2 3">
    <name type="scientific">Paralvinella palmiformis</name>
    <dbReference type="NCBI Taxonomy" id="53620"/>
    <lineage>
        <taxon>Eukaryota</taxon>
        <taxon>Metazoa</taxon>
        <taxon>Spiralia</taxon>
        <taxon>Lophotrochozoa</taxon>
        <taxon>Annelida</taxon>
        <taxon>Polychaeta</taxon>
        <taxon>Sedentaria</taxon>
        <taxon>Canalipalpata</taxon>
        <taxon>Terebellida</taxon>
        <taxon>Terebelliformia</taxon>
        <taxon>Alvinellidae</taxon>
        <taxon>Paralvinella</taxon>
    </lineage>
</organism>
<comment type="caution">
    <text evidence="2">The sequence shown here is derived from an EMBL/GenBank/DDBJ whole genome shotgun (WGS) entry which is preliminary data.</text>
</comment>
<keyword evidence="3" id="KW-1185">Reference proteome</keyword>
<proteinExistence type="predicted"/>
<feature type="compositionally biased region" description="Basic residues" evidence="1">
    <location>
        <begin position="29"/>
        <end position="39"/>
    </location>
</feature>
<dbReference type="Proteomes" id="UP001208570">
    <property type="component" value="Unassembled WGS sequence"/>
</dbReference>
<protein>
    <submittedName>
        <fullName evidence="2">Uncharacterized protein</fullName>
    </submittedName>
</protein>
<sequence>KLAALLRYIVVELPIRRATLRRNMGTNKLTKKRARKGSRKGSGCRGQCYSPLPPKIRRFKSGR</sequence>
<reference evidence="2" key="1">
    <citation type="journal article" date="2023" name="Mol. Biol. Evol.">
        <title>Third-Generation Sequencing Reveals the Adaptive Role of the Epigenome in Three Deep-Sea Polychaetes.</title>
        <authorList>
            <person name="Perez M."/>
            <person name="Aroh O."/>
            <person name="Sun Y."/>
            <person name="Lan Y."/>
            <person name="Juniper S.K."/>
            <person name="Young C.R."/>
            <person name="Angers B."/>
            <person name="Qian P.Y."/>
        </authorList>
    </citation>
    <scope>NUCLEOTIDE SEQUENCE</scope>
    <source>
        <strain evidence="2">P08H-3</strain>
    </source>
</reference>
<accession>A0AAD9K8T9</accession>
<gene>
    <name evidence="2" type="ORF">LSH36_37g10083</name>
</gene>
<evidence type="ECO:0000256" key="1">
    <source>
        <dbReference type="SAM" id="MobiDB-lite"/>
    </source>
</evidence>
<evidence type="ECO:0000313" key="2">
    <source>
        <dbReference type="EMBL" id="KAK2166626.1"/>
    </source>
</evidence>
<name>A0AAD9K8T9_9ANNE</name>